<dbReference type="RefSeq" id="WP_153138753.1">
    <property type="nucleotide sequence ID" value="NZ_JAQQFH010000038.1"/>
</dbReference>
<sequence>MKQNFLSPVGCALISALLLAGCGGGSSNPGSGTDSGQKSGSSTASSSGSSPAGSSPSGSSSNPNTGASTGSSPGSTTGSNPGSSNGSSSGSSGGTSTTPVADVQSVIHPSALWQDDAGNQIQAHGGGMFQVGGTYYWVGEDKTGETTSGTFQNVKCYSSKNLQSWHFEGNALSPQPTGDIAASQVVERPKVIFNDTTKQYVMYMHVDNTSYSFARVGVATSTTPCGPYTYQGSFMPPNSSSSRDMGLFKDDDGTAYLLSEDRGVGTHIYKLTSDYLSVDSLVYTIGGPNQWVALEAPTMFKANGYYFVIGSGLTGWNLNDNFYMAASSPAGPWSGPTTLAPSGTNTFSSQSTYVLPVTGSGGTTYMYMGDRWNGNYLQNSSYVWLPLAVNGGTVRLPQWDNAFGVDLTTGLLQSNVSTQDYDATSPGTSLSGGAASYNCSQCFMSGTAVGYIGGPGNGTMTFSGINAQSPVTEIAYISYINNDSNPRYATVTTNGNVSVVVTFPPTGTYGGTVPVPLSLMAGANSVSISSATVSGQSTSYGPDIEELFLDN</sequence>
<gene>
    <name evidence="8" type="ORF">PQR66_31375</name>
</gene>
<organism evidence="8 9">
    <name type="scientific">Paraburkholderia agricolaris</name>
    <dbReference type="NCBI Taxonomy" id="2152888"/>
    <lineage>
        <taxon>Bacteria</taxon>
        <taxon>Pseudomonadati</taxon>
        <taxon>Pseudomonadota</taxon>
        <taxon>Betaproteobacteria</taxon>
        <taxon>Burkholderiales</taxon>
        <taxon>Burkholderiaceae</taxon>
        <taxon>Paraburkholderia</taxon>
    </lineage>
</organism>
<feature type="chain" id="PRO_5047307296" evidence="6">
    <location>
        <begin position="21"/>
        <end position="551"/>
    </location>
</feature>
<evidence type="ECO:0000259" key="7">
    <source>
        <dbReference type="PROSITE" id="PS51175"/>
    </source>
</evidence>
<comment type="caution">
    <text evidence="8">The sequence shown here is derived from an EMBL/GenBank/DDBJ whole genome shotgun (WGS) entry which is preliminary data.</text>
</comment>
<feature type="compositionally biased region" description="Low complexity" evidence="5">
    <location>
        <begin position="28"/>
        <end position="99"/>
    </location>
</feature>
<keyword evidence="3 4" id="KW-0326">Glycosidase</keyword>
<dbReference type="PANTHER" id="PTHR22925">
    <property type="entry name" value="GLYCOSYL HYDROLASE 43 FAMILY MEMBER"/>
    <property type="match status" value="1"/>
</dbReference>
<protein>
    <submittedName>
        <fullName evidence="8">Family 43 glycosylhydrolase</fullName>
    </submittedName>
</protein>
<dbReference type="Pfam" id="PF04616">
    <property type="entry name" value="Glyco_hydro_43"/>
    <property type="match status" value="1"/>
</dbReference>
<feature type="domain" description="CBM6" evidence="7">
    <location>
        <begin position="419"/>
        <end position="550"/>
    </location>
</feature>
<keyword evidence="9" id="KW-1185">Reference proteome</keyword>
<keyword evidence="6" id="KW-0732">Signal</keyword>
<dbReference type="CDD" id="cd04081">
    <property type="entry name" value="CBM35_galactosidase-like"/>
    <property type="match status" value="1"/>
</dbReference>
<dbReference type="CDD" id="cd18821">
    <property type="entry name" value="GH43_Pc3Gal43A-like"/>
    <property type="match status" value="1"/>
</dbReference>
<evidence type="ECO:0000256" key="5">
    <source>
        <dbReference type="SAM" id="MobiDB-lite"/>
    </source>
</evidence>
<feature type="region of interest" description="Disordered" evidence="5">
    <location>
        <begin position="22"/>
        <end position="100"/>
    </location>
</feature>
<dbReference type="PROSITE" id="PS51175">
    <property type="entry name" value="CBM6"/>
    <property type="match status" value="1"/>
</dbReference>
<dbReference type="SUPFAM" id="SSF75005">
    <property type="entry name" value="Arabinanase/levansucrase/invertase"/>
    <property type="match status" value="1"/>
</dbReference>
<keyword evidence="2 4" id="KW-0378">Hydrolase</keyword>
<dbReference type="InterPro" id="IPR055240">
    <property type="entry name" value="CBM13-like"/>
</dbReference>
<comment type="similarity">
    <text evidence="1 4">Belongs to the glycosyl hydrolase 43 family.</text>
</comment>
<evidence type="ECO:0000256" key="2">
    <source>
        <dbReference type="ARBA" id="ARBA00022801"/>
    </source>
</evidence>
<name>A0ABW8ZZ95_9BURK</name>
<evidence type="ECO:0000313" key="8">
    <source>
        <dbReference type="EMBL" id="MFL9887566.1"/>
    </source>
</evidence>
<evidence type="ECO:0000256" key="3">
    <source>
        <dbReference type="ARBA" id="ARBA00023295"/>
    </source>
</evidence>
<dbReference type="InterPro" id="IPR005084">
    <property type="entry name" value="CBM6"/>
</dbReference>
<dbReference type="PROSITE" id="PS51257">
    <property type="entry name" value="PROKAR_LIPOPROTEIN"/>
    <property type="match status" value="1"/>
</dbReference>
<dbReference type="Pfam" id="PF22704">
    <property type="entry name" value="CBM13-like"/>
    <property type="match status" value="1"/>
</dbReference>
<proteinExistence type="inferred from homology"/>
<feature type="signal peptide" evidence="6">
    <location>
        <begin position="1"/>
        <end position="20"/>
    </location>
</feature>
<evidence type="ECO:0000256" key="4">
    <source>
        <dbReference type="RuleBase" id="RU361187"/>
    </source>
</evidence>
<dbReference type="InterPro" id="IPR006710">
    <property type="entry name" value="Glyco_hydro_43"/>
</dbReference>
<dbReference type="InterPro" id="IPR023296">
    <property type="entry name" value="Glyco_hydro_beta-prop_sf"/>
</dbReference>
<evidence type="ECO:0000256" key="1">
    <source>
        <dbReference type="ARBA" id="ARBA00009865"/>
    </source>
</evidence>
<dbReference type="EMBL" id="JAQQFN010000029">
    <property type="protein sequence ID" value="MFL9887566.1"/>
    <property type="molecule type" value="Genomic_DNA"/>
</dbReference>
<evidence type="ECO:0000256" key="6">
    <source>
        <dbReference type="SAM" id="SignalP"/>
    </source>
</evidence>
<reference evidence="8 9" key="1">
    <citation type="journal article" date="2024" name="Chem. Sci.">
        <title>Discovery of megapolipeptins by genome mining of a Burkholderiales bacteria collection.</title>
        <authorList>
            <person name="Paulo B.S."/>
            <person name="Recchia M.J.J."/>
            <person name="Lee S."/>
            <person name="Fergusson C.H."/>
            <person name="Romanowski S.B."/>
            <person name="Hernandez A."/>
            <person name="Krull N."/>
            <person name="Liu D.Y."/>
            <person name="Cavanagh H."/>
            <person name="Bos A."/>
            <person name="Gray C.A."/>
            <person name="Murphy B.T."/>
            <person name="Linington R.G."/>
            <person name="Eustaquio A.S."/>
        </authorList>
    </citation>
    <scope>NUCLEOTIDE SEQUENCE [LARGE SCALE GENOMIC DNA]</scope>
    <source>
        <strain evidence="8 9">RL16-012-BIC-B</strain>
    </source>
</reference>
<dbReference type="Gene3D" id="2.60.120.260">
    <property type="entry name" value="Galactose-binding domain-like"/>
    <property type="match status" value="1"/>
</dbReference>
<evidence type="ECO:0000313" key="9">
    <source>
        <dbReference type="Proteomes" id="UP001629249"/>
    </source>
</evidence>
<accession>A0ABW8ZZ95</accession>
<dbReference type="Gene3D" id="2.115.10.20">
    <property type="entry name" value="Glycosyl hydrolase domain, family 43"/>
    <property type="match status" value="1"/>
</dbReference>
<dbReference type="PANTHER" id="PTHR22925:SF3">
    <property type="entry name" value="GLYCOSYL HYDROLASE FAMILY PROTEIN 43"/>
    <property type="match status" value="1"/>
</dbReference>
<dbReference type="Proteomes" id="UP001629249">
    <property type="component" value="Unassembled WGS sequence"/>
</dbReference>